<reference evidence="2 4" key="1">
    <citation type="journal article" date="2016" name="Mol. Biol. Evol.">
        <title>Comparative Genomics of Early-Diverging Mushroom-Forming Fungi Provides Insights into the Origins of Lignocellulose Decay Capabilities.</title>
        <authorList>
            <person name="Nagy L.G."/>
            <person name="Riley R."/>
            <person name="Tritt A."/>
            <person name="Adam C."/>
            <person name="Daum C."/>
            <person name="Floudas D."/>
            <person name="Sun H."/>
            <person name="Yadav J.S."/>
            <person name="Pangilinan J."/>
            <person name="Larsson K.H."/>
            <person name="Matsuura K."/>
            <person name="Barry K."/>
            <person name="Labutti K."/>
            <person name="Kuo R."/>
            <person name="Ohm R.A."/>
            <person name="Bhattacharya S.S."/>
            <person name="Shirouzu T."/>
            <person name="Yoshinaga Y."/>
            <person name="Martin F.M."/>
            <person name="Grigoriev I.V."/>
            <person name="Hibbett D.S."/>
        </authorList>
    </citation>
    <scope>NUCLEOTIDE SEQUENCE [LARGE SCALE GENOMIC DNA]</scope>
    <source>
        <strain evidence="2 4">HHB9708</strain>
    </source>
</reference>
<evidence type="ECO:0000313" key="3">
    <source>
        <dbReference type="EMBL" id="KZS95037.1"/>
    </source>
</evidence>
<evidence type="ECO:0000313" key="4">
    <source>
        <dbReference type="Proteomes" id="UP000076722"/>
    </source>
</evidence>
<evidence type="ECO:0000313" key="2">
    <source>
        <dbReference type="EMBL" id="KZS95015.1"/>
    </source>
</evidence>
<sequence length="350" mass="40288">MKWSLRRGTRAAQKTPENVDEVLRRAFFRMAASIEMHDINKAGFLVNTDQTQVVYGMGPKLTWSQTGAKQVDVLGSEEKRAFTLVVGVSASGDALPFQAIFAGKTTESQPSKKARSRAKADARGFRFESGGKTYWSTQESMRRYVIDILVPYFERQRRLHNRLTQKCMWLIDCWSVHRSQEFRDWMKENYPWIIVMYVPAGCTGLFQPCDVGMQKILKHIIARCAHKDVVDDTLEQLENGTPPETIRLEKGVRALRDRCVDWMVSAYDEINKPELVMKVNPHRLRLSQLPLTLSPVFRDVQSRRVLARILFTHKPRSSAGVIQNSIARSIILRRDNRTSRFSCHKHGDYS</sequence>
<evidence type="ECO:0000259" key="1">
    <source>
        <dbReference type="Pfam" id="PF03184"/>
    </source>
</evidence>
<dbReference type="EMBL" id="KV419402">
    <property type="protein sequence ID" value="KZS95015.1"/>
    <property type="molecule type" value="Genomic_DNA"/>
</dbReference>
<dbReference type="GO" id="GO:0003676">
    <property type="term" value="F:nucleic acid binding"/>
    <property type="evidence" value="ECO:0007669"/>
    <property type="project" value="InterPro"/>
</dbReference>
<feature type="domain" description="DDE-1" evidence="1">
    <location>
        <begin position="80"/>
        <end position="223"/>
    </location>
</feature>
<accession>A0A164WFW2</accession>
<name>A0A164WFW2_9AGAM</name>
<proteinExistence type="predicted"/>
<dbReference type="OrthoDB" id="3341102at2759"/>
<dbReference type="Proteomes" id="UP000076722">
    <property type="component" value="Unassembled WGS sequence"/>
</dbReference>
<dbReference type="InterPro" id="IPR004875">
    <property type="entry name" value="DDE_SF_endonuclease_dom"/>
</dbReference>
<keyword evidence="4" id="KW-1185">Reference proteome</keyword>
<dbReference type="AlphaFoldDB" id="A0A164WFW2"/>
<organism evidence="2 4">
    <name type="scientific">Sistotremastrum niveocremeum HHB9708</name>
    <dbReference type="NCBI Taxonomy" id="1314777"/>
    <lineage>
        <taxon>Eukaryota</taxon>
        <taxon>Fungi</taxon>
        <taxon>Dikarya</taxon>
        <taxon>Basidiomycota</taxon>
        <taxon>Agaricomycotina</taxon>
        <taxon>Agaricomycetes</taxon>
        <taxon>Sistotremastrales</taxon>
        <taxon>Sistotremastraceae</taxon>
        <taxon>Sertulicium</taxon>
        <taxon>Sertulicium niveocremeum</taxon>
    </lineage>
</organism>
<protein>
    <recommendedName>
        <fullName evidence="1">DDE-1 domain-containing protein</fullName>
    </recommendedName>
</protein>
<gene>
    <name evidence="2" type="ORF">SISNIDRAFT_408907</name>
    <name evidence="3" type="ORF">SISNIDRAFT_408968</name>
</gene>
<dbReference type="EMBL" id="KV419402">
    <property type="protein sequence ID" value="KZS95037.1"/>
    <property type="molecule type" value="Genomic_DNA"/>
</dbReference>
<dbReference type="Pfam" id="PF03184">
    <property type="entry name" value="DDE_1"/>
    <property type="match status" value="1"/>
</dbReference>
<dbReference type="STRING" id="1314777.A0A164WFW2"/>